<dbReference type="EMBL" id="MLBF01000096">
    <property type="protein sequence ID" value="OLN25863.1"/>
    <property type="molecule type" value="Genomic_DNA"/>
</dbReference>
<comment type="caution">
    <text evidence="1">The sequence shown here is derived from an EMBL/GenBank/DDBJ whole genome shotgun (WGS) entry which is preliminary data.</text>
</comment>
<proteinExistence type="predicted"/>
<evidence type="ECO:0000313" key="2">
    <source>
        <dbReference type="Proteomes" id="UP000186102"/>
    </source>
</evidence>
<reference evidence="1 2" key="1">
    <citation type="submission" date="2016-09" db="EMBL/GenBank/DDBJ databases">
        <title>Complete genome of Desulfosporosinus sp. OL.</title>
        <authorList>
            <person name="Mardanov A."/>
            <person name="Beletsky A."/>
            <person name="Panova A."/>
            <person name="Karnachuk O."/>
            <person name="Ravin N."/>
        </authorList>
    </citation>
    <scope>NUCLEOTIDE SEQUENCE [LARGE SCALE GENOMIC DNA]</scope>
    <source>
        <strain evidence="1 2">OL</strain>
    </source>
</reference>
<name>A0A1Q8QER7_9FIRM</name>
<gene>
    <name evidence="1" type="ORF">DSOL_5202</name>
</gene>
<keyword evidence="2" id="KW-1185">Reference proteome</keyword>
<accession>A0A1Q8QER7</accession>
<organism evidence="1 2">
    <name type="scientific">Desulfosporosinus metallidurans</name>
    <dbReference type="NCBI Taxonomy" id="1888891"/>
    <lineage>
        <taxon>Bacteria</taxon>
        <taxon>Bacillati</taxon>
        <taxon>Bacillota</taxon>
        <taxon>Clostridia</taxon>
        <taxon>Eubacteriales</taxon>
        <taxon>Desulfitobacteriaceae</taxon>
        <taxon>Desulfosporosinus</taxon>
    </lineage>
</organism>
<dbReference type="Proteomes" id="UP000186102">
    <property type="component" value="Unassembled WGS sequence"/>
</dbReference>
<dbReference type="AlphaFoldDB" id="A0A1Q8QER7"/>
<protein>
    <submittedName>
        <fullName evidence="1">Uncharacterized protein</fullName>
    </submittedName>
</protein>
<evidence type="ECO:0000313" key="1">
    <source>
        <dbReference type="EMBL" id="OLN25863.1"/>
    </source>
</evidence>
<sequence>MGYIFVYLYKAIDQDNVDSILRELKRILKFYGEYPKVKSYCTMWIADCYVLKGDYDSAYKLEPYNMTFRVTNYGKNHLEEIRAE</sequence>